<dbReference type="SUPFAM" id="SSF51735">
    <property type="entry name" value="NAD(P)-binding Rossmann-fold domains"/>
    <property type="match status" value="1"/>
</dbReference>
<organism evidence="4 5">
    <name type="scientific">Azospirillum baldaniorum</name>
    <dbReference type="NCBI Taxonomy" id="1064539"/>
    <lineage>
        <taxon>Bacteria</taxon>
        <taxon>Pseudomonadati</taxon>
        <taxon>Pseudomonadota</taxon>
        <taxon>Alphaproteobacteria</taxon>
        <taxon>Rhodospirillales</taxon>
        <taxon>Azospirillaceae</taxon>
        <taxon>Azospirillum</taxon>
    </lineage>
</organism>
<reference evidence="4 5" key="1">
    <citation type="journal article" date="2011" name="PLoS Genet.">
        <title>Azospirillum genomes reveal transition of bacteria from aquatic to terrestrial environments.</title>
        <authorList>
            <person name="Wisniewski-Dye F."/>
            <person name="Borziak K."/>
            <person name="Khalsa-Moyers G."/>
            <person name="Alexandre G."/>
            <person name="Sukharnikov L.O."/>
            <person name="Wuichet K."/>
            <person name="Hurst G.B."/>
            <person name="McDonald W.H."/>
            <person name="Robertson J.S."/>
            <person name="Barbe V."/>
            <person name="Calteau A."/>
            <person name="Rouy Z."/>
            <person name="Mangenot S."/>
            <person name="Prigent-Combaret C."/>
            <person name="Normand P."/>
            <person name="Boyer M."/>
            <person name="Siguier P."/>
            <person name="Dessaux Y."/>
            <person name="Elmerich C."/>
            <person name="Condemine G."/>
            <person name="Krishnen G."/>
            <person name="Kennedy I."/>
            <person name="Paterson A.H."/>
            <person name="Gonzalez V."/>
            <person name="Mavingui P."/>
            <person name="Zhulin I.B."/>
        </authorList>
    </citation>
    <scope>NUCLEOTIDE SEQUENCE [LARGE SCALE GENOMIC DNA]</scope>
    <source>
        <strain evidence="4 5">Sp245</strain>
    </source>
</reference>
<gene>
    <name evidence="4" type="ORF">AZOBR_p60051</name>
</gene>
<keyword evidence="4" id="KW-0614">Plasmid</keyword>
<dbReference type="Pfam" id="PF01370">
    <property type="entry name" value="Epimerase"/>
    <property type="match status" value="1"/>
</dbReference>
<evidence type="ECO:0000259" key="3">
    <source>
        <dbReference type="Pfam" id="PF01370"/>
    </source>
</evidence>
<comment type="similarity">
    <text evidence="2">Belongs to the NAD(P)-dependent epimerase/dehydratase family.</text>
</comment>
<dbReference type="InterPro" id="IPR036291">
    <property type="entry name" value="NAD(P)-bd_dom_sf"/>
</dbReference>
<dbReference type="Proteomes" id="UP000007319">
    <property type="component" value="Plasmid AZOBR_p6"/>
</dbReference>
<evidence type="ECO:0000256" key="2">
    <source>
        <dbReference type="ARBA" id="ARBA00007637"/>
    </source>
</evidence>
<evidence type="ECO:0000313" key="5">
    <source>
        <dbReference type="Proteomes" id="UP000007319"/>
    </source>
</evidence>
<sequence length="356" mass="39754">MSVVIVTGSAGLIGAEAVGFFAEKGFDVVGVDNDMRRYFFGDEASTAWSRERLEKRHPSYSHVTADIRDQDAIDALFARYGSSIALVIHTAAQPSHDWAAREPFTDFSVNANGTLNLLEAARRHCPDAPFIFTSTNKVYGDTPNALPLVELETRWELAPSHPWAAHGIPEAMSIDQTKHSLFGASKVAADVMVQEYGRYFGMKTACFRGGCLTGPGHSGAQLHGFLAYLVKCAVTGTPYRVFGYKGKQVRDNIHSFDLVNAFWHVFQKPRSAEVYNIGGGRHSNCSMAEAITKAEQLTGRPMIWSYDETNRIGDHIWWISDIRRFQEHYPDWSLTRDIDGILAEMHAEMADRFARQ</sequence>
<evidence type="ECO:0000313" key="4">
    <source>
        <dbReference type="EMBL" id="CCD03987.1"/>
    </source>
</evidence>
<name>A0A9P1NSB2_9PROT</name>
<keyword evidence="5" id="KW-1185">Reference proteome</keyword>
<evidence type="ECO:0000256" key="1">
    <source>
        <dbReference type="ARBA" id="ARBA00005125"/>
    </source>
</evidence>
<geneLocation type="plasmid" evidence="4 5">
    <name>AZOBR_p6</name>
</geneLocation>
<dbReference type="EMBL" id="HE577333">
    <property type="protein sequence ID" value="CCD03987.1"/>
    <property type="molecule type" value="Genomic_DNA"/>
</dbReference>
<accession>A0A9P1NSB2</accession>
<dbReference type="KEGG" id="abs:AZOBR_p60051"/>
<dbReference type="Gene3D" id="3.40.50.720">
    <property type="entry name" value="NAD(P)-binding Rossmann-like Domain"/>
    <property type="match status" value="1"/>
</dbReference>
<dbReference type="CDD" id="cd05258">
    <property type="entry name" value="CDP_TE_SDR_e"/>
    <property type="match status" value="1"/>
</dbReference>
<dbReference type="PANTHER" id="PTHR43000">
    <property type="entry name" value="DTDP-D-GLUCOSE 4,6-DEHYDRATASE-RELATED"/>
    <property type="match status" value="1"/>
</dbReference>
<dbReference type="RefSeq" id="WP_014200311.1">
    <property type="nucleotide sequence ID" value="NC_016597.1"/>
</dbReference>
<dbReference type="InterPro" id="IPR001509">
    <property type="entry name" value="Epimerase_deHydtase"/>
</dbReference>
<proteinExistence type="inferred from homology"/>
<feature type="domain" description="NAD-dependent epimerase/dehydratase" evidence="3">
    <location>
        <begin position="4"/>
        <end position="278"/>
    </location>
</feature>
<dbReference type="AlphaFoldDB" id="A0A9P1NSB2"/>
<comment type="pathway">
    <text evidence="1">Bacterial outer membrane biogenesis; LPS O-antigen biosynthesis.</text>
</comment>
<protein>
    <submittedName>
        <fullName evidence="4">CDP tyvulose epimerase</fullName>
    </submittedName>
</protein>